<feature type="chain" id="PRO_5044549342" description="Type VI secretion protein" evidence="2">
    <location>
        <begin position="38"/>
        <end position="124"/>
    </location>
</feature>
<evidence type="ECO:0000313" key="4">
    <source>
        <dbReference type="EMBL" id="OAD41754.1"/>
    </source>
</evidence>
<organism evidence="3 6">
    <name type="scientific">Hydrogenophaga crassostreae</name>
    <dbReference type="NCBI Taxonomy" id="1763535"/>
    <lineage>
        <taxon>Bacteria</taxon>
        <taxon>Pseudomonadati</taxon>
        <taxon>Pseudomonadota</taxon>
        <taxon>Betaproteobacteria</taxon>
        <taxon>Burkholderiales</taxon>
        <taxon>Comamonadaceae</taxon>
        <taxon>Hydrogenophaga</taxon>
    </lineage>
</organism>
<dbReference type="Proteomes" id="UP000185657">
    <property type="component" value="Unassembled WGS sequence"/>
</dbReference>
<dbReference type="AlphaFoldDB" id="A0A162P6A9"/>
<gene>
    <name evidence="3" type="ORF">LPB072_11965</name>
    <name evidence="4" type="ORF">LPB72_10590</name>
</gene>
<evidence type="ECO:0000313" key="5">
    <source>
        <dbReference type="Proteomes" id="UP000185657"/>
    </source>
</evidence>
<evidence type="ECO:0000256" key="2">
    <source>
        <dbReference type="SAM" id="SignalP"/>
    </source>
</evidence>
<dbReference type="Pfam" id="PF04956">
    <property type="entry name" value="TrbC"/>
    <property type="match status" value="1"/>
</dbReference>
<evidence type="ECO:0000256" key="1">
    <source>
        <dbReference type="SAM" id="Phobius"/>
    </source>
</evidence>
<feature type="transmembrane region" description="Helical" evidence="1">
    <location>
        <begin position="89"/>
        <end position="109"/>
    </location>
</feature>
<dbReference type="InterPro" id="IPR007039">
    <property type="entry name" value="TrbC/VirB2"/>
</dbReference>
<sequence>MEVGMNRGFQKIGTEGKTVLSLCLLFSVMAASSSAIAGAPGFDAACTNVRGFFENFEWLLKLVSISIVTIAIVFAGYQIAFAHKRLSDVAPVLIGGLLIGGASAIAGWFTANWTPAGAVVGCGT</sequence>
<proteinExistence type="predicted"/>
<feature type="signal peptide" evidence="2">
    <location>
        <begin position="1"/>
        <end position="37"/>
    </location>
</feature>
<dbReference type="Proteomes" id="UP000185680">
    <property type="component" value="Chromosome"/>
</dbReference>
<evidence type="ECO:0008006" key="7">
    <source>
        <dbReference type="Google" id="ProtNLM"/>
    </source>
</evidence>
<dbReference type="EMBL" id="LVWD01000013">
    <property type="protein sequence ID" value="OAD41754.1"/>
    <property type="molecule type" value="Genomic_DNA"/>
</dbReference>
<accession>A0A162P6A9</accession>
<reference evidence="4 5" key="1">
    <citation type="submission" date="2016-02" db="EMBL/GenBank/DDBJ databases">
        <title>Draft genome sequence of Hydrogenophaga sp. LPB0072.</title>
        <authorList>
            <person name="Shin S.-K."/>
            <person name="Yi H."/>
        </authorList>
    </citation>
    <scope>NUCLEOTIDE SEQUENCE [LARGE SCALE GENOMIC DNA]</scope>
    <source>
        <strain evidence="4 5">LPB0072</strain>
    </source>
</reference>
<dbReference type="KEGG" id="hyl:LPB072_11965"/>
<keyword evidence="2" id="KW-0732">Signal</keyword>
<keyword evidence="1" id="KW-0472">Membrane</keyword>
<name>A0A162P6A9_9BURK</name>
<reference evidence="3 6" key="2">
    <citation type="submission" date="2016-10" db="EMBL/GenBank/DDBJ databases">
        <title>Hydorgenophaga sp. LPB0072 isolated from gastropod.</title>
        <authorList>
            <person name="Kim E."/>
            <person name="Yi H."/>
        </authorList>
    </citation>
    <scope>NUCLEOTIDE SEQUENCE [LARGE SCALE GENOMIC DNA]</scope>
    <source>
        <strain evidence="3 6">LPB0072</strain>
    </source>
</reference>
<keyword evidence="1" id="KW-0812">Transmembrane</keyword>
<evidence type="ECO:0000313" key="3">
    <source>
        <dbReference type="EMBL" id="AOW13463.1"/>
    </source>
</evidence>
<keyword evidence="5" id="KW-1185">Reference proteome</keyword>
<feature type="transmembrane region" description="Helical" evidence="1">
    <location>
        <begin position="58"/>
        <end position="77"/>
    </location>
</feature>
<protein>
    <recommendedName>
        <fullName evidence="7">Type VI secretion protein</fullName>
    </recommendedName>
</protein>
<dbReference type="STRING" id="1763535.LPB072_11965"/>
<dbReference type="EMBL" id="CP017476">
    <property type="protein sequence ID" value="AOW13463.1"/>
    <property type="molecule type" value="Genomic_DNA"/>
</dbReference>
<keyword evidence="1" id="KW-1133">Transmembrane helix</keyword>
<evidence type="ECO:0000313" key="6">
    <source>
        <dbReference type="Proteomes" id="UP000185680"/>
    </source>
</evidence>